<evidence type="ECO:0000313" key="2">
    <source>
        <dbReference type="EMBL" id="ACL40849.1"/>
    </source>
</evidence>
<evidence type="ECO:0000256" key="1">
    <source>
        <dbReference type="SAM" id="SignalP"/>
    </source>
</evidence>
<proteinExistence type="predicted"/>
<dbReference type="Proteomes" id="UP000002505">
    <property type="component" value="Chromosome"/>
</dbReference>
<feature type="signal peptide" evidence="1">
    <location>
        <begin position="1"/>
        <end position="23"/>
    </location>
</feature>
<accession>B8HDY1</accession>
<sequence>MKKLMVLCALLFAVVAGMSPATAAPTDASQVLTFKANQLCKYAVQLTVSGKSNVLILPGDRFTVASPGQRVTITNLKTGEEASFLITGTTHGTVQADGTTEITVNGLNIVLNAREAESARPGIFLLEGNFTFALKADGSEERVFSGTGDVTDICALLA</sequence>
<name>B8HDY1_PSECP</name>
<dbReference type="EMBL" id="CP001341">
    <property type="protein sequence ID" value="ACL40849.1"/>
    <property type="molecule type" value="Genomic_DNA"/>
</dbReference>
<dbReference type="HOGENOM" id="CLU_1665810_0_0_11"/>
<protein>
    <recommendedName>
        <fullName evidence="4">FecR protein domain-containing protein</fullName>
    </recommendedName>
</protein>
<reference evidence="2" key="1">
    <citation type="submission" date="2009-01" db="EMBL/GenBank/DDBJ databases">
        <title>Complete sequence of chromosome of Arthrobacter chlorophenolicus A6.</title>
        <authorList>
            <consortium name="US DOE Joint Genome Institute"/>
            <person name="Lucas S."/>
            <person name="Copeland A."/>
            <person name="Lapidus A."/>
            <person name="Glavina del Rio T."/>
            <person name="Tice H."/>
            <person name="Bruce D."/>
            <person name="Goodwin L."/>
            <person name="Pitluck S."/>
            <person name="Goltsman E."/>
            <person name="Clum A."/>
            <person name="Larimer F."/>
            <person name="Land M."/>
            <person name="Hauser L."/>
            <person name="Kyrpides N."/>
            <person name="Mikhailova N."/>
            <person name="Jansson J."/>
            <person name="Richardson P."/>
        </authorList>
    </citation>
    <scope>NUCLEOTIDE SEQUENCE [LARGE SCALE GENOMIC DNA]</scope>
    <source>
        <strain evidence="2">A6</strain>
    </source>
</reference>
<organism evidence="2 3">
    <name type="scientific">Pseudarthrobacter chlorophenolicus (strain ATCC 700700 / DSM 12829 / CIP 107037 / JCM 12360 / KCTC 9906 / NCIMB 13794 / A6)</name>
    <name type="common">Arthrobacter chlorophenolicus</name>
    <dbReference type="NCBI Taxonomy" id="452863"/>
    <lineage>
        <taxon>Bacteria</taxon>
        <taxon>Bacillati</taxon>
        <taxon>Actinomycetota</taxon>
        <taxon>Actinomycetes</taxon>
        <taxon>Micrococcales</taxon>
        <taxon>Micrococcaceae</taxon>
        <taxon>Pseudarthrobacter</taxon>
    </lineage>
</organism>
<evidence type="ECO:0000313" key="3">
    <source>
        <dbReference type="Proteomes" id="UP000002505"/>
    </source>
</evidence>
<keyword evidence="1" id="KW-0732">Signal</keyword>
<evidence type="ECO:0008006" key="4">
    <source>
        <dbReference type="Google" id="ProtNLM"/>
    </source>
</evidence>
<dbReference type="AlphaFoldDB" id="B8HDY1"/>
<dbReference type="KEGG" id="ach:Achl_2885"/>
<dbReference type="OrthoDB" id="4946035at2"/>
<feature type="chain" id="PRO_5002870844" description="FecR protein domain-containing protein" evidence="1">
    <location>
        <begin position="24"/>
        <end position="158"/>
    </location>
</feature>
<gene>
    <name evidence="2" type="ordered locus">Achl_2885</name>
</gene>
<keyword evidence="3" id="KW-1185">Reference proteome</keyword>